<feature type="transmembrane region" description="Helical" evidence="4">
    <location>
        <begin position="128"/>
        <end position="146"/>
    </location>
</feature>
<keyword evidence="4" id="KW-1133">Transmembrane helix</keyword>
<keyword evidence="6" id="KW-0418">Kinase</keyword>
<accession>A0A285IUM2</accession>
<dbReference type="InterPro" id="IPR005467">
    <property type="entry name" value="His_kinase_dom"/>
</dbReference>
<evidence type="ECO:0000256" key="3">
    <source>
        <dbReference type="ARBA" id="ARBA00022553"/>
    </source>
</evidence>
<evidence type="ECO:0000256" key="2">
    <source>
        <dbReference type="ARBA" id="ARBA00012438"/>
    </source>
</evidence>
<keyword evidence="4" id="KW-0812">Transmembrane</keyword>
<feature type="transmembrane region" description="Helical" evidence="4">
    <location>
        <begin position="39"/>
        <end position="57"/>
    </location>
</feature>
<dbReference type="PANTHER" id="PTHR43547">
    <property type="entry name" value="TWO-COMPONENT HISTIDINE KINASE"/>
    <property type="match status" value="1"/>
</dbReference>
<dbReference type="InterPro" id="IPR003594">
    <property type="entry name" value="HATPase_dom"/>
</dbReference>
<dbReference type="RefSeq" id="WP_097111178.1">
    <property type="nucleotide sequence ID" value="NZ_OBEB01000003.1"/>
</dbReference>
<feature type="transmembrane region" description="Helical" evidence="4">
    <location>
        <begin position="103"/>
        <end position="122"/>
    </location>
</feature>
<feature type="transmembrane region" description="Helical" evidence="4">
    <location>
        <begin position="158"/>
        <end position="175"/>
    </location>
</feature>
<keyword evidence="7" id="KW-1185">Reference proteome</keyword>
<dbReference type="PROSITE" id="PS50109">
    <property type="entry name" value="HIS_KIN"/>
    <property type="match status" value="1"/>
</dbReference>
<comment type="catalytic activity">
    <reaction evidence="1">
        <text>ATP + protein L-histidine = ADP + protein N-phospho-L-histidine.</text>
        <dbReference type="EC" id="2.7.13.3"/>
    </reaction>
</comment>
<evidence type="ECO:0000313" key="7">
    <source>
        <dbReference type="Proteomes" id="UP000219353"/>
    </source>
</evidence>
<dbReference type="GO" id="GO:0000155">
    <property type="term" value="F:phosphorelay sensor kinase activity"/>
    <property type="evidence" value="ECO:0007669"/>
    <property type="project" value="TreeGrafter"/>
</dbReference>
<dbReference type="EMBL" id="OBEB01000003">
    <property type="protein sequence ID" value="SNY51682.1"/>
    <property type="molecule type" value="Genomic_DNA"/>
</dbReference>
<evidence type="ECO:0000259" key="5">
    <source>
        <dbReference type="PROSITE" id="PS50109"/>
    </source>
</evidence>
<keyword evidence="4" id="KW-0472">Membrane</keyword>
<dbReference type="Proteomes" id="UP000219353">
    <property type="component" value="Unassembled WGS sequence"/>
</dbReference>
<dbReference type="SUPFAM" id="SSF55874">
    <property type="entry name" value="ATPase domain of HSP90 chaperone/DNA topoisomerase II/histidine kinase"/>
    <property type="match status" value="1"/>
</dbReference>
<keyword evidence="3" id="KW-0597">Phosphoprotein</keyword>
<evidence type="ECO:0000256" key="4">
    <source>
        <dbReference type="SAM" id="Phobius"/>
    </source>
</evidence>
<dbReference type="InterPro" id="IPR004358">
    <property type="entry name" value="Sig_transdc_His_kin-like_C"/>
</dbReference>
<dbReference type="InterPro" id="IPR036890">
    <property type="entry name" value="HATPase_C_sf"/>
</dbReference>
<reference evidence="7" key="1">
    <citation type="submission" date="2017-09" db="EMBL/GenBank/DDBJ databases">
        <authorList>
            <person name="Varghese N."/>
            <person name="Submissions S."/>
        </authorList>
    </citation>
    <scope>NUCLEOTIDE SEQUENCE [LARGE SCALE GENOMIC DNA]</scope>
    <source>
        <strain evidence="7">CGMCC 1.12461</strain>
    </source>
</reference>
<proteinExistence type="predicted"/>
<dbReference type="Gene3D" id="3.30.565.10">
    <property type="entry name" value="Histidine kinase-like ATPase, C-terminal domain"/>
    <property type="match status" value="1"/>
</dbReference>
<dbReference type="PANTHER" id="PTHR43547:SF2">
    <property type="entry name" value="HYBRID SIGNAL TRANSDUCTION HISTIDINE KINASE C"/>
    <property type="match status" value="1"/>
</dbReference>
<feature type="transmembrane region" description="Helical" evidence="4">
    <location>
        <begin position="77"/>
        <end position="94"/>
    </location>
</feature>
<feature type="transmembrane region" description="Helical" evidence="4">
    <location>
        <begin position="12"/>
        <end position="30"/>
    </location>
</feature>
<keyword evidence="6" id="KW-0808">Transferase</keyword>
<dbReference type="PRINTS" id="PR00344">
    <property type="entry name" value="BCTRLSENSOR"/>
</dbReference>
<dbReference type="OrthoDB" id="9785691at2"/>
<dbReference type="InterPro" id="IPR014265">
    <property type="entry name" value="XrtA/PrsK"/>
</dbReference>
<evidence type="ECO:0000256" key="1">
    <source>
        <dbReference type="ARBA" id="ARBA00000085"/>
    </source>
</evidence>
<gene>
    <name evidence="6" type="ORF">SAMN06297280_1943</name>
</gene>
<dbReference type="NCBIfam" id="TIGR02916">
    <property type="entry name" value="PEP_his_kin"/>
    <property type="match status" value="1"/>
</dbReference>
<feature type="domain" description="Histidine kinase" evidence="5">
    <location>
        <begin position="471"/>
        <end position="675"/>
    </location>
</feature>
<sequence>MDILLSFGLDKIGFILAAIAYLFFFGLLLTTKVSNLPKYLLLALSIASFCWAVYYSWSAALPFTTLSSHLIENSKNAMLLMFLLAALSPANNTVGKFFRRHHVYGLLIAICSWTFVSSSGLLSASNIFTGNLAICILQLALLEALYRRSGDAKWQYKPLVMALTITTLYDFALLAESALFGRIDDQIWFARGFVYGAMVPLMIIAVRRIQAWGINVYISRDIVLQSSLVLGAGVYLCLLAITGFYIRYFGGNWSNLIQATFILLGIATLIFLMLSGTLRRKLKVFIEKHFFANKFDYREKWLLLTRSLQKIDITQPEDHYKSLLVAWLNSIGYSRGAIIRFKASSIKTLALQQRPPLNNDERQIISAYRQSFGSRNWLLDLSDSSDSFVRQNVATKLLDIQLIIPIHTKGELWGLCLMNAPKVNKLSLNWELRDFLTIVSEQISSQLLLMQASQKLSENAQFIAFSRMSAFVVHDLKNVKAQIDLILKNAAKHRHNPEFIEDSFTTLAAMQQRLQNMLSQLTNKRPDQQTDSLISVGRLVQDVIENRCAVRKPVPVLHIEQDCTIFIDKDRFSSVLFHLIDNAQHATEADGEVTVTITEHANQLKLTIADTGCGMSDEFIQNRLFKAFDSTKGNAGMGIGAHDALHFVEQQGGQLSVKSVPDQGSTFTLLLPLKSSFSLAEPQEKNNTRNVI</sequence>
<dbReference type="EC" id="2.7.13.3" evidence="2"/>
<feature type="transmembrane region" description="Helical" evidence="4">
    <location>
        <begin position="187"/>
        <end position="206"/>
    </location>
</feature>
<evidence type="ECO:0000313" key="6">
    <source>
        <dbReference type="EMBL" id="SNY51682.1"/>
    </source>
</evidence>
<organism evidence="6 7">
    <name type="scientific">Arsukibacterium tuosuense</name>
    <dbReference type="NCBI Taxonomy" id="1323745"/>
    <lineage>
        <taxon>Bacteria</taxon>
        <taxon>Pseudomonadati</taxon>
        <taxon>Pseudomonadota</taxon>
        <taxon>Gammaproteobacteria</taxon>
        <taxon>Chromatiales</taxon>
        <taxon>Chromatiaceae</taxon>
        <taxon>Arsukibacterium</taxon>
    </lineage>
</organism>
<dbReference type="SMART" id="SM00387">
    <property type="entry name" value="HATPase_c"/>
    <property type="match status" value="1"/>
</dbReference>
<feature type="transmembrane region" description="Helical" evidence="4">
    <location>
        <begin position="227"/>
        <end position="250"/>
    </location>
</feature>
<dbReference type="Pfam" id="PF02518">
    <property type="entry name" value="HATPase_c"/>
    <property type="match status" value="1"/>
</dbReference>
<feature type="transmembrane region" description="Helical" evidence="4">
    <location>
        <begin position="256"/>
        <end position="278"/>
    </location>
</feature>
<dbReference type="AlphaFoldDB" id="A0A285IUM2"/>
<name>A0A285IUM2_9GAMM</name>
<protein>
    <recommendedName>
        <fullName evidence="2">histidine kinase</fullName>
        <ecNumber evidence="2">2.7.13.3</ecNumber>
    </recommendedName>
</protein>